<evidence type="ECO:0000313" key="2">
    <source>
        <dbReference type="Proteomes" id="UP001558613"/>
    </source>
</evidence>
<organism evidence="1 2">
    <name type="scientific">Cirrhinus molitorella</name>
    <name type="common">mud carp</name>
    <dbReference type="NCBI Taxonomy" id="172907"/>
    <lineage>
        <taxon>Eukaryota</taxon>
        <taxon>Metazoa</taxon>
        <taxon>Chordata</taxon>
        <taxon>Craniata</taxon>
        <taxon>Vertebrata</taxon>
        <taxon>Euteleostomi</taxon>
        <taxon>Actinopterygii</taxon>
        <taxon>Neopterygii</taxon>
        <taxon>Teleostei</taxon>
        <taxon>Ostariophysi</taxon>
        <taxon>Cypriniformes</taxon>
        <taxon>Cyprinidae</taxon>
        <taxon>Labeoninae</taxon>
        <taxon>Labeonini</taxon>
        <taxon>Cirrhinus</taxon>
    </lineage>
</organism>
<reference evidence="1 2" key="1">
    <citation type="submission" date="2023-09" db="EMBL/GenBank/DDBJ databases">
        <authorList>
            <person name="Wang M."/>
        </authorList>
    </citation>
    <scope>NUCLEOTIDE SEQUENCE [LARGE SCALE GENOMIC DNA]</scope>
    <source>
        <strain evidence="1">GT-2023</strain>
        <tissue evidence="1">Liver</tissue>
    </source>
</reference>
<name>A0ABR3N2R9_9TELE</name>
<comment type="caution">
    <text evidence="1">The sequence shown here is derived from an EMBL/GenBank/DDBJ whole genome shotgun (WGS) entry which is preliminary data.</text>
</comment>
<protein>
    <submittedName>
        <fullName evidence="1">Uncharacterized protein</fullName>
    </submittedName>
</protein>
<evidence type="ECO:0000313" key="1">
    <source>
        <dbReference type="EMBL" id="KAL1271090.1"/>
    </source>
</evidence>
<dbReference type="Proteomes" id="UP001558613">
    <property type="component" value="Unassembled WGS sequence"/>
</dbReference>
<proteinExistence type="predicted"/>
<sequence>MIRKDANLLRYGLKGTSTLTLQPSRHMGKHTLAQTLTRRGRGLTSSTSNMPTFVQVCQLLCSKTGETEDFG</sequence>
<accession>A0ABR3N2R9</accession>
<keyword evidence="2" id="KW-1185">Reference proteome</keyword>
<gene>
    <name evidence="1" type="ORF">QQF64_030106</name>
</gene>
<dbReference type="EMBL" id="JAYMGO010000007">
    <property type="protein sequence ID" value="KAL1271090.1"/>
    <property type="molecule type" value="Genomic_DNA"/>
</dbReference>